<organism evidence="2 3">
    <name type="scientific">Chlorobaculum limnaeum</name>
    <dbReference type="NCBI Taxonomy" id="274537"/>
    <lineage>
        <taxon>Bacteria</taxon>
        <taxon>Pseudomonadati</taxon>
        <taxon>Chlorobiota</taxon>
        <taxon>Chlorobiia</taxon>
        <taxon>Chlorobiales</taxon>
        <taxon>Chlorobiaceae</taxon>
        <taxon>Chlorobaculum</taxon>
    </lineage>
</organism>
<evidence type="ECO:0000313" key="3">
    <source>
        <dbReference type="Proteomes" id="UP000095185"/>
    </source>
</evidence>
<proteinExistence type="predicted"/>
<dbReference type="RefSeq" id="WP_069810339.1">
    <property type="nucleotide sequence ID" value="NZ_CP017305.1"/>
</dbReference>
<evidence type="ECO:0000313" key="2">
    <source>
        <dbReference type="EMBL" id="AOS84142.1"/>
    </source>
</evidence>
<dbReference type="GO" id="GO:1990351">
    <property type="term" value="C:transporter complex"/>
    <property type="evidence" value="ECO:0007669"/>
    <property type="project" value="TreeGrafter"/>
</dbReference>
<accession>A0A1D8CZ19</accession>
<dbReference type="STRING" id="274537.BIU88_08370"/>
<dbReference type="GO" id="GO:0009279">
    <property type="term" value="C:cell outer membrane"/>
    <property type="evidence" value="ECO:0007669"/>
    <property type="project" value="TreeGrafter"/>
</dbReference>
<gene>
    <name evidence="2" type="ORF">BIU88_08370</name>
</gene>
<reference evidence="2" key="1">
    <citation type="submission" date="2016-09" db="EMBL/GenBank/DDBJ databases">
        <title>Genome sequence of Chlorobaculum limnaeum.</title>
        <authorList>
            <person name="Liu Z."/>
            <person name="Tank M."/>
            <person name="Bryant D.A."/>
        </authorList>
    </citation>
    <scope>NUCLEOTIDE SEQUENCE [LARGE SCALE GENOMIC DNA]</scope>
    <source>
        <strain evidence="2">DSM 1677</strain>
    </source>
</reference>
<dbReference type="Proteomes" id="UP000095185">
    <property type="component" value="Chromosome"/>
</dbReference>
<evidence type="ECO:0000259" key="1">
    <source>
        <dbReference type="Pfam" id="PF19838"/>
    </source>
</evidence>
<dbReference type="PANTHER" id="PTHR30189:SF1">
    <property type="entry name" value="LPS-ASSEMBLY PROTEIN LPTD"/>
    <property type="match status" value="1"/>
</dbReference>
<dbReference type="PANTHER" id="PTHR30189">
    <property type="entry name" value="LPS-ASSEMBLY PROTEIN"/>
    <property type="match status" value="1"/>
</dbReference>
<dbReference type="Gene3D" id="2.60.450.10">
    <property type="entry name" value="Lipopolysaccharide (LPS) transport protein A like domain"/>
    <property type="match status" value="1"/>
</dbReference>
<feature type="domain" description="LPS-assembly protein LptD central" evidence="1">
    <location>
        <begin position="204"/>
        <end position="723"/>
    </location>
</feature>
<dbReference type="InterPro" id="IPR045659">
    <property type="entry name" value="LptD_2"/>
</dbReference>
<keyword evidence="3" id="KW-1185">Reference proteome</keyword>
<dbReference type="EMBL" id="CP017305">
    <property type="protein sequence ID" value="AOS84142.1"/>
    <property type="molecule type" value="Genomic_DNA"/>
</dbReference>
<name>A0A1D8CZ19_CHLLM</name>
<dbReference type="KEGG" id="clz:BIU88_08370"/>
<dbReference type="InterPro" id="IPR050218">
    <property type="entry name" value="LptD"/>
</dbReference>
<sequence>MKLTKSIKLLSLLLLVQSLEGIAPLRAGESASKPQKENEATTPDSLARKRDDLDSTVVYTARDSLIYNVSKRTADLFGKAKVNYKDSRIEGPRITVEQETSTANAKASRDSLGRAAELPVYTDNAGSFTAETMAYNYKTRIGTASDISSKDELGIYSGRDVKRMPSGELYIEDGVYTTCDLEEPHYWFEGEHMRIIPDDRLISRPFIMYIHPEIFNKRLPVLPVMYLPFMSVPISNKRASGFLFPRLGSGGDMGTYLSNLGYFWAINDYADLRVEGDLSFNGSWRLAQRFRYQNGDLYSGSITGEYEKIMLNDSDDPDHRRYINRDLRIVHHQQFDPTARLDVNLQYLGGDRYYDNTSIDLETLVAEQATSYASFSKSWDENNRVLIAGYQKVDDLSTDELTQKVTASLYQNRIYPFRPRLSSSSSESSGWSSRLFVQPTLSGSALFNEAWGIKTDFYAGNAGLELGYRHDFSPGYRALFTQGINVQALGKTASEQDDLNATSIQLPFKIQSTLFKYLHLTPAVTFTQYRVNSTVSKSYDSVADEELTTTIADPASYATTVFSLDAQTRLYGVMNTGFLDKLTGLTAIRHTFIPTVSFIYNPDYRGSGYDIYDSYYDPVALTKVRYNRFGESLYADVPEERTFVGLSLQNLFHGKFRSGEASSESGDGQGAGYETAQLLSLTASSGYNFAADEMPIAPLVLTASSNAFAPSLMFSAGATYDFYTYDPATGDEDNGYRIDKLAMDDGKGLLRFVNGFLNMSVSTSGHLRSPFASADENGSTASLVKNRSLPVEQALYKERFHSDELTNFSASLPWSLRMSLYLISDKSDPLDPYSATLLNSAGRLALSRNWQVGFSTSYDFRNNEFVYPALMVYRDLHDFQFSAQWVPTGEHKGYLFQIAMKPFHLKQLKLKAGSGNIVAPLE</sequence>
<dbReference type="Pfam" id="PF19838">
    <property type="entry name" value="LptD_2"/>
    <property type="match status" value="1"/>
</dbReference>
<protein>
    <recommendedName>
        <fullName evidence="1">LPS-assembly protein LptD central domain-containing protein</fullName>
    </recommendedName>
</protein>
<dbReference type="AlphaFoldDB" id="A0A1D8CZ19"/>